<evidence type="ECO:0000313" key="1">
    <source>
        <dbReference type="EMBL" id="RXF48679.1"/>
    </source>
</evidence>
<dbReference type="AlphaFoldDB" id="A0A4Q0LLW1"/>
<protein>
    <submittedName>
        <fullName evidence="1">ISLre2 family transposase</fullName>
    </submittedName>
</protein>
<feature type="non-terminal residue" evidence="1">
    <location>
        <position position="1"/>
    </location>
</feature>
<accession>A0A4Q0LLW1</accession>
<name>A0A4Q0LLW1_9LACO</name>
<evidence type="ECO:0000313" key="2">
    <source>
        <dbReference type="Proteomes" id="UP000289808"/>
    </source>
</evidence>
<reference evidence="1 2" key="1">
    <citation type="submission" date="2019-01" db="EMBL/GenBank/DDBJ databases">
        <title>The genome sequence of Lactobacillus crispatus L49.</title>
        <authorList>
            <person name="Zhong J."/>
            <person name="Zhang J."/>
        </authorList>
    </citation>
    <scope>NUCLEOTIDE SEQUENCE [LARGE SCALE GENOMIC DNA]</scope>
    <source>
        <strain evidence="1 2">L49</strain>
    </source>
</reference>
<organism evidence="1 2">
    <name type="scientific">Lactobacillus crispatus</name>
    <dbReference type="NCBI Taxonomy" id="47770"/>
    <lineage>
        <taxon>Bacteria</taxon>
        <taxon>Bacillati</taxon>
        <taxon>Bacillota</taxon>
        <taxon>Bacilli</taxon>
        <taxon>Lactobacillales</taxon>
        <taxon>Lactobacillaceae</taxon>
        <taxon>Lactobacillus</taxon>
    </lineage>
</organism>
<comment type="caution">
    <text evidence="1">The sequence shown here is derived from an EMBL/GenBank/DDBJ whole genome shotgun (WGS) entry which is preliminary data.</text>
</comment>
<proteinExistence type="predicted"/>
<sequence length="84" mass="9391">SGAEGMLRILSCIKNRELEFWLSSEFEDSEITVLTEQELKAAARDSLKKRHEVHLGIQHGALTAQVAGNSYLSKLSRNLSHINI</sequence>
<dbReference type="EMBL" id="SCLX01000354">
    <property type="protein sequence ID" value="RXF48679.1"/>
    <property type="molecule type" value="Genomic_DNA"/>
</dbReference>
<gene>
    <name evidence="1" type="ORF">ERD32_13990</name>
</gene>
<dbReference type="Proteomes" id="UP000289808">
    <property type="component" value="Unassembled WGS sequence"/>
</dbReference>